<reference evidence="9 11" key="2">
    <citation type="submission" date="2019-07" db="EMBL/GenBank/DDBJ databases">
        <title>Tepidimonas ignava SPS-1037 draft genome.</title>
        <authorList>
            <person name="Da Costa M.S."/>
            <person name="Froufe H.J.C."/>
            <person name="Egas C."/>
            <person name="Albuquerque L."/>
        </authorList>
    </citation>
    <scope>NUCLEOTIDE SEQUENCE [LARGE SCALE GENOMIC DNA]</scope>
    <source>
        <strain evidence="9 11">SPS-1037</strain>
    </source>
</reference>
<evidence type="ECO:0000256" key="3">
    <source>
        <dbReference type="ARBA" id="ARBA00022519"/>
    </source>
</evidence>
<dbReference type="OrthoDB" id="9803456at2"/>
<keyword evidence="3" id="KW-0997">Cell inner membrane</keyword>
<dbReference type="Proteomes" id="UP000295536">
    <property type="component" value="Unassembled WGS sequence"/>
</dbReference>
<dbReference type="PANTHER" id="PTHR30606:SF9">
    <property type="entry name" value="LIPID A BIOSYNTHESIS LAUROYLTRANSFERASE"/>
    <property type="match status" value="1"/>
</dbReference>
<evidence type="ECO:0000256" key="5">
    <source>
        <dbReference type="ARBA" id="ARBA00023136"/>
    </source>
</evidence>
<dbReference type="GO" id="GO:0005886">
    <property type="term" value="C:plasma membrane"/>
    <property type="evidence" value="ECO:0007669"/>
    <property type="project" value="UniProtKB-SubCell"/>
</dbReference>
<dbReference type="EMBL" id="SMAH01000013">
    <property type="protein sequence ID" value="TCS96047.1"/>
    <property type="molecule type" value="Genomic_DNA"/>
</dbReference>
<protein>
    <submittedName>
        <fullName evidence="8">KDO2-lipid IV(A) lauroyltransferase</fullName>
    </submittedName>
    <submittedName>
        <fullName evidence="9">Lipid A biosynthesis palmitoleoyltransferase</fullName>
        <ecNumber evidence="9">2.3.1.242</ecNumber>
    </submittedName>
</protein>
<dbReference type="RefSeq" id="WP_132963144.1">
    <property type="nucleotide sequence ID" value="NZ_SMAH01000013.1"/>
</dbReference>
<evidence type="ECO:0000313" key="9">
    <source>
        <dbReference type="EMBL" id="TSE21067.1"/>
    </source>
</evidence>
<gene>
    <name evidence="9" type="primary">lpxP_1</name>
    <name evidence="8" type="ORF">EDC36_1134</name>
    <name evidence="9" type="ORF">Tigna_01704</name>
</gene>
<comment type="caution">
    <text evidence="8">The sequence shown here is derived from an EMBL/GenBank/DDBJ whole genome shotgun (WGS) entry which is preliminary data.</text>
</comment>
<dbReference type="EMBL" id="VJNC01000011">
    <property type="protein sequence ID" value="TSE21067.1"/>
    <property type="molecule type" value="Genomic_DNA"/>
</dbReference>
<keyword evidence="7" id="KW-0812">Transmembrane</keyword>
<dbReference type="InterPro" id="IPR004960">
    <property type="entry name" value="LipA_acyltrans"/>
</dbReference>
<feature type="transmembrane region" description="Helical" evidence="7">
    <location>
        <begin position="20"/>
        <end position="42"/>
    </location>
</feature>
<proteinExistence type="predicted"/>
<keyword evidence="4 8" id="KW-0808">Transferase</keyword>
<dbReference type="PIRSF" id="PIRSF026649">
    <property type="entry name" value="MsbB"/>
    <property type="match status" value="1"/>
</dbReference>
<evidence type="ECO:0000256" key="1">
    <source>
        <dbReference type="ARBA" id="ARBA00004533"/>
    </source>
</evidence>
<comment type="subcellular location">
    <subcellularLocation>
        <location evidence="1">Cell inner membrane</location>
    </subcellularLocation>
</comment>
<dbReference type="GO" id="GO:0009247">
    <property type="term" value="P:glycolipid biosynthetic process"/>
    <property type="evidence" value="ECO:0007669"/>
    <property type="project" value="UniProtKB-ARBA"/>
</dbReference>
<organism evidence="8 10">
    <name type="scientific">Tepidimonas ignava</name>
    <dbReference type="NCBI Taxonomy" id="114249"/>
    <lineage>
        <taxon>Bacteria</taxon>
        <taxon>Pseudomonadati</taxon>
        <taxon>Pseudomonadota</taxon>
        <taxon>Betaproteobacteria</taxon>
        <taxon>Burkholderiales</taxon>
        <taxon>Tepidimonas</taxon>
    </lineage>
</organism>
<keyword evidence="11" id="KW-1185">Reference proteome</keyword>
<name>A0A4V2UVJ7_9BURK</name>
<evidence type="ECO:0000256" key="7">
    <source>
        <dbReference type="SAM" id="Phobius"/>
    </source>
</evidence>
<dbReference type="GO" id="GO:0016746">
    <property type="term" value="F:acyltransferase activity"/>
    <property type="evidence" value="ECO:0007669"/>
    <property type="project" value="UniProtKB-KW"/>
</dbReference>
<evidence type="ECO:0000313" key="11">
    <source>
        <dbReference type="Proteomes" id="UP000315577"/>
    </source>
</evidence>
<keyword evidence="7" id="KW-1133">Transmembrane helix</keyword>
<keyword evidence="5 7" id="KW-0472">Membrane</keyword>
<reference evidence="8 10" key="1">
    <citation type="submission" date="2019-03" db="EMBL/GenBank/DDBJ databases">
        <title>Genomic Encyclopedia of Type Strains, Phase IV (KMG-IV): sequencing the most valuable type-strain genomes for metagenomic binning, comparative biology and taxonomic classification.</title>
        <authorList>
            <person name="Goeker M."/>
        </authorList>
    </citation>
    <scope>NUCLEOTIDE SEQUENCE [LARGE SCALE GENOMIC DNA]</scope>
    <source>
        <strain evidence="8 10">DSM 12034</strain>
    </source>
</reference>
<evidence type="ECO:0000256" key="2">
    <source>
        <dbReference type="ARBA" id="ARBA00022475"/>
    </source>
</evidence>
<dbReference type="EC" id="2.3.1.242" evidence="9"/>
<accession>A0A4V2UVJ7</accession>
<dbReference type="Proteomes" id="UP000315577">
    <property type="component" value="Unassembled WGS sequence"/>
</dbReference>
<evidence type="ECO:0000313" key="8">
    <source>
        <dbReference type="EMBL" id="TCS96047.1"/>
    </source>
</evidence>
<dbReference type="CDD" id="cd07984">
    <property type="entry name" value="LPLAT_LABLAT-like"/>
    <property type="match status" value="1"/>
</dbReference>
<dbReference type="Pfam" id="PF03279">
    <property type="entry name" value="Lip_A_acyltrans"/>
    <property type="match status" value="1"/>
</dbReference>
<evidence type="ECO:0000313" key="10">
    <source>
        <dbReference type="Proteomes" id="UP000295536"/>
    </source>
</evidence>
<evidence type="ECO:0000256" key="4">
    <source>
        <dbReference type="ARBA" id="ARBA00022679"/>
    </source>
</evidence>
<sequence>MTSAVPTPPNPGPWWLRALARLPLPLLRGAGALLGAALYLGAPKRRAVVRRNLALCFASASAAQRRRWTWRVFVHFGQAFVDRVWLWHAPAALVARRVRLQGDLDALQRPGPVLVFAPHFAGLDAAWTRLTQALARPWAGMYAAQTNPRLDAWVRAGRNRFGNPTTIARREGLRGLVRALRGGAAVYLLPDMDLGREAAVFVPFFGVPAATVTSLPRLAVLGGAPVVPVLGRLDAHGYTVQVLPPLANYPSGDDVADAARMNVELQRWIEEDPTQYHWLHRRFKTRPPGGAPVYEQGPRA</sequence>
<evidence type="ECO:0000256" key="6">
    <source>
        <dbReference type="ARBA" id="ARBA00023315"/>
    </source>
</evidence>
<dbReference type="AlphaFoldDB" id="A0A4V2UVJ7"/>
<keyword evidence="2" id="KW-1003">Cell membrane</keyword>
<keyword evidence="6 9" id="KW-0012">Acyltransferase</keyword>
<dbReference type="PANTHER" id="PTHR30606">
    <property type="entry name" value="LIPID A BIOSYNTHESIS LAUROYL ACYLTRANSFERASE"/>
    <property type="match status" value="1"/>
</dbReference>